<dbReference type="Pfam" id="PF00425">
    <property type="entry name" value="Chorismate_bind"/>
    <property type="match status" value="1"/>
</dbReference>
<dbReference type="EMBL" id="UINC01164712">
    <property type="protein sequence ID" value="SVD65703.1"/>
    <property type="molecule type" value="Genomic_DNA"/>
</dbReference>
<reference evidence="2" key="1">
    <citation type="submission" date="2018-05" db="EMBL/GenBank/DDBJ databases">
        <authorList>
            <person name="Lanie J.A."/>
            <person name="Ng W.-L."/>
            <person name="Kazmierczak K.M."/>
            <person name="Andrzejewski T.M."/>
            <person name="Davidsen T.M."/>
            <person name="Wayne K.J."/>
            <person name="Tettelin H."/>
            <person name="Glass J.I."/>
            <person name="Rusch D."/>
            <person name="Podicherti R."/>
            <person name="Tsui H.-C.T."/>
            <person name="Winkler M.E."/>
        </authorList>
    </citation>
    <scope>NUCLEOTIDE SEQUENCE</scope>
</reference>
<accession>A0A382X440</accession>
<name>A0A382X440_9ZZZZ</name>
<proteinExistence type="predicted"/>
<gene>
    <name evidence="2" type="ORF">METZ01_LOCUS418557</name>
</gene>
<dbReference type="Gene3D" id="3.60.120.10">
    <property type="entry name" value="Anthranilate synthase"/>
    <property type="match status" value="1"/>
</dbReference>
<dbReference type="InterPro" id="IPR015890">
    <property type="entry name" value="Chorismate_C"/>
</dbReference>
<dbReference type="PANTHER" id="PTHR11236">
    <property type="entry name" value="AMINOBENZOATE/ANTHRANILATE SYNTHASE"/>
    <property type="match status" value="1"/>
</dbReference>
<dbReference type="PRINTS" id="PR00095">
    <property type="entry name" value="ANTSNTHASEI"/>
</dbReference>
<dbReference type="GO" id="GO:0046820">
    <property type="term" value="F:4-amino-4-deoxychorismate synthase activity"/>
    <property type="evidence" value="ECO:0007669"/>
    <property type="project" value="TreeGrafter"/>
</dbReference>
<protein>
    <recommendedName>
        <fullName evidence="1">Chorismate-utilising enzyme C-terminal domain-containing protein</fullName>
    </recommendedName>
</protein>
<dbReference type="SUPFAM" id="SSF56322">
    <property type="entry name" value="ADC synthase"/>
    <property type="match status" value="1"/>
</dbReference>
<evidence type="ECO:0000313" key="2">
    <source>
        <dbReference type="EMBL" id="SVD65703.1"/>
    </source>
</evidence>
<dbReference type="PANTHER" id="PTHR11236:SF50">
    <property type="entry name" value="AMINODEOXYCHORISMATE SYNTHASE COMPONENT 1"/>
    <property type="match status" value="1"/>
</dbReference>
<dbReference type="AlphaFoldDB" id="A0A382X440"/>
<dbReference type="GO" id="GO:0000162">
    <property type="term" value="P:L-tryptophan biosynthetic process"/>
    <property type="evidence" value="ECO:0007669"/>
    <property type="project" value="TreeGrafter"/>
</dbReference>
<feature type="domain" description="Chorismate-utilising enzyme C-terminal" evidence="1">
    <location>
        <begin position="6"/>
        <end position="50"/>
    </location>
</feature>
<organism evidence="2">
    <name type="scientific">marine metagenome</name>
    <dbReference type="NCBI Taxonomy" id="408172"/>
    <lineage>
        <taxon>unclassified sequences</taxon>
        <taxon>metagenomes</taxon>
        <taxon>ecological metagenomes</taxon>
    </lineage>
</organism>
<evidence type="ECO:0000259" key="1">
    <source>
        <dbReference type="Pfam" id="PF00425"/>
    </source>
</evidence>
<dbReference type="InterPro" id="IPR019999">
    <property type="entry name" value="Anth_synth_I-like"/>
</dbReference>
<sequence length="50" mass="5462">MQVACLVNSEKDKAENLMIVDMIRNDLGKIVVTGSISVDGLFEQRALPTV</sequence>
<dbReference type="InterPro" id="IPR005801">
    <property type="entry name" value="ADC_synthase"/>
</dbReference>